<evidence type="ECO:0000256" key="1">
    <source>
        <dbReference type="SAM" id="SignalP"/>
    </source>
</evidence>
<name>A0A1N6K9S7_9BURK</name>
<dbReference type="Gene3D" id="3.10.450.50">
    <property type="match status" value="1"/>
</dbReference>
<organism evidence="3 4">
    <name type="scientific">Paraburkholderia phenazinium</name>
    <dbReference type="NCBI Taxonomy" id="60549"/>
    <lineage>
        <taxon>Bacteria</taxon>
        <taxon>Pseudomonadati</taxon>
        <taxon>Pseudomonadota</taxon>
        <taxon>Betaproteobacteria</taxon>
        <taxon>Burkholderiales</taxon>
        <taxon>Burkholderiaceae</taxon>
        <taxon>Paraburkholderia</taxon>
    </lineage>
</organism>
<dbReference type="OrthoDB" id="5383110at2"/>
<dbReference type="Pfam" id="PF14534">
    <property type="entry name" value="DUF4440"/>
    <property type="match status" value="1"/>
</dbReference>
<dbReference type="RefSeq" id="WP_074268338.1">
    <property type="nucleotide sequence ID" value="NZ_FSRM01000002.1"/>
</dbReference>
<keyword evidence="1" id="KW-0732">Signal</keyword>
<protein>
    <recommendedName>
        <fullName evidence="2">DUF4440 domain-containing protein</fullName>
    </recommendedName>
</protein>
<sequence>MKRIICLALLSLACMSAIAETADEAGVSAAVQRLNAAMLAGNADEMKAVTSEALSYGHSNGAVQDQTVFIQTIVSGGTRYRRIDLSNTKTTLAGEDAIVRDHFSGTVESGGKVGEVELEQLMVWQKRDGVWKLLARQGYKH</sequence>
<dbReference type="EMBL" id="FSRM01000002">
    <property type="protein sequence ID" value="SIO53320.1"/>
    <property type="molecule type" value="Genomic_DNA"/>
</dbReference>
<dbReference type="InterPro" id="IPR032710">
    <property type="entry name" value="NTF2-like_dom_sf"/>
</dbReference>
<accession>A0A1N6K9S7</accession>
<evidence type="ECO:0000313" key="3">
    <source>
        <dbReference type="EMBL" id="SIO53320.1"/>
    </source>
</evidence>
<feature type="chain" id="PRO_5013246857" description="DUF4440 domain-containing protein" evidence="1">
    <location>
        <begin position="20"/>
        <end position="141"/>
    </location>
</feature>
<feature type="domain" description="DUF4440" evidence="2">
    <location>
        <begin position="28"/>
        <end position="133"/>
    </location>
</feature>
<proteinExistence type="predicted"/>
<dbReference type="SUPFAM" id="SSF54427">
    <property type="entry name" value="NTF2-like"/>
    <property type="match status" value="1"/>
</dbReference>
<reference evidence="3 4" key="1">
    <citation type="submission" date="2016-11" db="EMBL/GenBank/DDBJ databases">
        <authorList>
            <person name="Jaros S."/>
            <person name="Januszkiewicz K."/>
            <person name="Wedrychowicz H."/>
        </authorList>
    </citation>
    <scope>NUCLEOTIDE SEQUENCE [LARGE SCALE GENOMIC DNA]</scope>
    <source>
        <strain evidence="3 4">GAS86</strain>
    </source>
</reference>
<evidence type="ECO:0000259" key="2">
    <source>
        <dbReference type="Pfam" id="PF14534"/>
    </source>
</evidence>
<feature type="signal peptide" evidence="1">
    <location>
        <begin position="1"/>
        <end position="19"/>
    </location>
</feature>
<dbReference type="InterPro" id="IPR027843">
    <property type="entry name" value="DUF4440"/>
</dbReference>
<gene>
    <name evidence="3" type="ORF">SAMN05444168_6521</name>
</gene>
<evidence type="ECO:0000313" key="4">
    <source>
        <dbReference type="Proteomes" id="UP000184693"/>
    </source>
</evidence>
<dbReference type="Proteomes" id="UP000184693">
    <property type="component" value="Unassembled WGS sequence"/>
</dbReference>
<dbReference type="AlphaFoldDB" id="A0A1N6K9S7"/>